<dbReference type="InterPro" id="IPR013783">
    <property type="entry name" value="Ig-like_fold"/>
</dbReference>
<dbReference type="InterPro" id="IPR051715">
    <property type="entry name" value="Intimin-Invasin_domain"/>
</dbReference>
<evidence type="ECO:0000256" key="1">
    <source>
        <dbReference type="ARBA" id="ARBA00004442"/>
    </source>
</evidence>
<evidence type="ECO:0000256" key="4">
    <source>
        <dbReference type="ARBA" id="ARBA00023237"/>
    </source>
</evidence>
<keyword evidence="6" id="KW-1133">Transmembrane helix</keyword>
<evidence type="ECO:0000313" key="9">
    <source>
        <dbReference type="EMBL" id="MDN8602292.1"/>
    </source>
</evidence>
<dbReference type="Pfam" id="PF11924">
    <property type="entry name" value="IAT_beta"/>
    <property type="match status" value="1"/>
</dbReference>
<dbReference type="SMART" id="SM00257">
    <property type="entry name" value="LysM"/>
    <property type="match status" value="1"/>
</dbReference>
<reference evidence="9 10" key="1">
    <citation type="submission" date="2023-07" db="EMBL/GenBank/DDBJ databases">
        <title>Citrobacter selenititolerans sp. nov., isolated from seleniferous soil.</title>
        <authorList>
            <person name="Zhang S."/>
            <person name="Li K."/>
            <person name="Peng J."/>
            <person name="Wang H."/>
            <person name="Sun J."/>
            <person name="Guo Y."/>
        </authorList>
    </citation>
    <scope>NUCLEOTIDE SEQUENCE [LARGE SCALE GENOMIC DNA]</scope>
    <source>
        <strain evidence="9 10">S2-9</strain>
    </source>
</reference>
<dbReference type="Gene3D" id="3.10.350.10">
    <property type="entry name" value="LysM domain"/>
    <property type="match status" value="1"/>
</dbReference>
<feature type="region of interest" description="Disordered" evidence="5">
    <location>
        <begin position="108"/>
        <end position="127"/>
    </location>
</feature>
<proteinExistence type="inferred from homology"/>
<keyword evidence="10" id="KW-1185">Reference proteome</keyword>
<dbReference type="EMBL" id="JAUJYW010000020">
    <property type="protein sequence ID" value="MDN8602292.1"/>
    <property type="molecule type" value="Genomic_DNA"/>
</dbReference>
<dbReference type="PROSITE" id="PS51782">
    <property type="entry name" value="LYSM"/>
    <property type="match status" value="1"/>
</dbReference>
<evidence type="ECO:0000259" key="7">
    <source>
        <dbReference type="PROSITE" id="PS51127"/>
    </source>
</evidence>
<accession>A0ABT8Q0T7</accession>
<dbReference type="CDD" id="cd00118">
    <property type="entry name" value="LysM"/>
    <property type="match status" value="1"/>
</dbReference>
<feature type="domain" description="Big-1" evidence="7">
    <location>
        <begin position="1324"/>
        <end position="1421"/>
    </location>
</feature>
<evidence type="ECO:0000313" key="10">
    <source>
        <dbReference type="Proteomes" id="UP001174867"/>
    </source>
</evidence>
<dbReference type="RefSeq" id="WP_301703342.1">
    <property type="nucleotide sequence ID" value="NZ_JAUJYW010000020.1"/>
</dbReference>
<feature type="domain" description="LysM" evidence="8">
    <location>
        <begin position="57"/>
        <end position="105"/>
    </location>
</feature>
<feature type="domain" description="Big-1" evidence="7">
    <location>
        <begin position="652"/>
        <end position="755"/>
    </location>
</feature>
<dbReference type="Gene3D" id="2.60.40.10">
    <property type="entry name" value="Immunoglobulins"/>
    <property type="match status" value="8"/>
</dbReference>
<dbReference type="InterPro" id="IPR038177">
    <property type="entry name" value="IAT_beta_sf"/>
</dbReference>
<evidence type="ECO:0000256" key="6">
    <source>
        <dbReference type="SAM" id="Phobius"/>
    </source>
</evidence>
<keyword evidence="3 6" id="KW-0472">Membrane</keyword>
<evidence type="ECO:0000256" key="5">
    <source>
        <dbReference type="SAM" id="MobiDB-lite"/>
    </source>
</evidence>
<name>A0ABT8Q0T7_9ENTR</name>
<evidence type="ECO:0000256" key="3">
    <source>
        <dbReference type="ARBA" id="ARBA00023136"/>
    </source>
</evidence>
<dbReference type="InterPro" id="IPR015217">
    <property type="entry name" value="Invasin_dom_3"/>
</dbReference>
<feature type="domain" description="Big-1" evidence="7">
    <location>
        <begin position="1212"/>
        <end position="1315"/>
    </location>
</feature>
<feature type="non-terminal residue" evidence="9">
    <location>
        <position position="1421"/>
    </location>
</feature>
<comment type="caution">
    <text evidence="9">The sequence shown here is derived from an EMBL/GenBank/DDBJ whole genome shotgun (WGS) entry which is preliminary data.</text>
</comment>
<comment type="subcellular location">
    <subcellularLocation>
        <location evidence="1">Cell outer membrane</location>
    </subcellularLocation>
</comment>
<evidence type="ECO:0000259" key="8">
    <source>
        <dbReference type="PROSITE" id="PS51782"/>
    </source>
</evidence>
<sequence length="1421" mass="146436">MDSFSDADGCTRLARFIVWLNILLQFIFPLAGAFTPAIVHAQRTVSVSADAVEHSTQVYTLGRGESVLSIAKKYHLTLEELRKLNQFRTFAHGFSGLQAGDELDVPAAKMPQKKPTPASDNAPDEQQQKIAGLASQAGSFLSNSPDGQAAQSLVTGMVTGEASSRLQQMLSRYGTARVQVGMDENFSLKNSEFDLLLPLWEQQSTLLFTQGSLHRTDDRTQSNLGLGLRYFTDNWMVGGNTFLDYDLSRDHSRMGLGLEYGRDFLKLSANGYQRLSNWKNSPDVEDYDERPANGWDVRAEGWLPALPQLGGKIVYEQYYGDEVALSDKDDRQRNPHAITLGLNYTPVPLITLNAEQRQGSADDNETRVGLDLNYQLGVPWTHQIDPDGVAAMHTLNGSRYDLVERNNSIVLEYRKQEVIRLKTAALVTGNGGERKSLDVTVNSKHGVKRIDWSAASLLAAGGKIIANSTTSYDVLLPSWQSAQGANNTYLVTGVAVDNNDNRSTPSDTQITVNTAEISVANSHFLPESPLKSSPTTSYLPADGKTQGVATLTLVNDQQQPVDVPLSDITLTTAIAELPVSPGALPASSKRVSGSSVADATVSAFTRKSSGVYEVTVTAGTKPELLTMTPVVRKTALNAVRFFITPTAPDAGQSTFAANPKTVLADNTAVSTLTLVVKDASGSPLSGIAGNLSVSVSDSHGAAPIAGSVTISSITETATAGTYTATLKGTKADTYTLKPQYKGSVLGSLSDTVTLTAGTTPDAGQSAFSVSPKLLVADGITTSTLTLTVKDVGGNALTGVAGNLTAIVTDSQGQTPATGSINISAMTETATAGTYTATLSGTLAGSYKVVPQFSGNTIGSLSDTLTLTAVRTPDGDKSVFTASPITIAADSIATSTLTLVAKDANGNAIGGIASSLTLNVKDSGGSTPAADKVTVGSISESVTPGTYTATLKGTLAGIYTVKPQFSGSALGSLSATVTLTAGNTPDGTQSTFSTSPKLLAADNTATSTLKLMAKDAGGNAITGLAADLTFAVKDSGGVTPTEDKVTMSSISEGATPGTYIATLKGTLAGAYSVKPQYKGSAIGSLSDAVVLTADTTPDGAQSTFSAAPVSVAADNIAISTLTLVARDAYGNAVKGIASSLTLNVKDSSGSTPAADKVTVGSISESATPGTYTATLKGTLAGIYTVKPQFSGSALGSLSATVTLRAGNTPDGTQSTFSASPSSITANDTATSTLTLKAKDAGGNAITGIAADLTFAVKDSNNTPPDTGRVTVGSITESATPGTYTATLKGTLAGVYTVKPQFSGSALGNLSAPVTLTADNTPDGNQSTFSATPKSIVANDTAKSLLTLKVKDANGNAITGIATSLTVAVKDSQGGTPEAGKVTVSAVTETEVPGTYIATLKGQLADTYTLKPQFSGNAIGTLS</sequence>
<dbReference type="InterPro" id="IPR008964">
    <property type="entry name" value="Invasin/intimin_cell_adhesion"/>
</dbReference>
<dbReference type="PANTHER" id="PTHR39576">
    <property type="entry name" value="ATTACHING AND EFFACING PROTEIN HOMOLOG-RELATED-RELATED"/>
    <property type="match status" value="1"/>
</dbReference>
<dbReference type="SMART" id="SM00634">
    <property type="entry name" value="BID_1"/>
    <property type="match status" value="7"/>
</dbReference>
<dbReference type="SUPFAM" id="SSF49373">
    <property type="entry name" value="Invasin/intimin cell-adhesion fragments"/>
    <property type="match status" value="7"/>
</dbReference>
<dbReference type="Proteomes" id="UP001174867">
    <property type="component" value="Unassembled WGS sequence"/>
</dbReference>
<gene>
    <name evidence="9" type="ORF">Q0A17_23220</name>
</gene>
<keyword evidence="4" id="KW-0998">Cell outer membrane</keyword>
<dbReference type="Pfam" id="PF09134">
    <property type="entry name" value="Invasin_D3"/>
    <property type="match status" value="7"/>
</dbReference>
<keyword evidence="6" id="KW-0812">Transmembrane</keyword>
<protein>
    <submittedName>
        <fullName evidence="9">Invasin domain 3-containing protein</fullName>
    </submittedName>
</protein>
<dbReference type="InterPro" id="IPR018392">
    <property type="entry name" value="LysM"/>
</dbReference>
<dbReference type="InterPro" id="IPR003344">
    <property type="entry name" value="Big_1_dom"/>
</dbReference>
<feature type="domain" description="Big-1" evidence="7">
    <location>
        <begin position="1100"/>
        <end position="1203"/>
    </location>
</feature>
<dbReference type="PROSITE" id="PS51127">
    <property type="entry name" value="BIG1"/>
    <property type="match status" value="5"/>
</dbReference>
<dbReference type="PANTHER" id="PTHR39576:SF2">
    <property type="entry name" value="ATTACHING AND EFFACING PROTEIN HOMOLOG-RELATED"/>
    <property type="match status" value="1"/>
</dbReference>
<organism evidence="9 10">
    <name type="scientific">Citrobacter enshiensis</name>
    <dbReference type="NCBI Taxonomy" id="2971264"/>
    <lineage>
        <taxon>Bacteria</taxon>
        <taxon>Pseudomonadati</taxon>
        <taxon>Pseudomonadota</taxon>
        <taxon>Gammaproteobacteria</taxon>
        <taxon>Enterobacterales</taxon>
        <taxon>Enterobacteriaceae</taxon>
        <taxon>Citrobacter</taxon>
    </lineage>
</organism>
<evidence type="ECO:0000256" key="2">
    <source>
        <dbReference type="ARBA" id="ARBA00010116"/>
    </source>
</evidence>
<dbReference type="InterPro" id="IPR003535">
    <property type="entry name" value="Intimin/invasin_bac"/>
</dbReference>
<feature type="transmembrane region" description="Helical" evidence="6">
    <location>
        <begin position="16"/>
        <end position="39"/>
    </location>
</feature>
<dbReference type="PRINTS" id="PR01369">
    <property type="entry name" value="INTIMIN"/>
</dbReference>
<dbReference type="InterPro" id="IPR036779">
    <property type="entry name" value="LysM_dom_sf"/>
</dbReference>
<comment type="similarity">
    <text evidence="2">Belongs to the intimin/invasin family.</text>
</comment>
<dbReference type="Gene3D" id="2.40.160.160">
    <property type="entry name" value="Inverse autotransporter, beta-domain"/>
    <property type="match status" value="1"/>
</dbReference>
<feature type="domain" description="Big-1" evidence="7">
    <location>
        <begin position="764"/>
        <end position="867"/>
    </location>
</feature>
<dbReference type="InterPro" id="IPR024519">
    <property type="entry name" value="IAT_beta"/>
</dbReference>